<keyword evidence="3" id="KW-0732">Signal</keyword>
<keyword evidence="5 6" id="KW-0720">Serine protease</keyword>
<evidence type="ECO:0000256" key="6">
    <source>
        <dbReference type="RuleBase" id="RU004296"/>
    </source>
</evidence>
<reference evidence="8 9" key="1">
    <citation type="submission" date="2020-11" db="EMBL/GenBank/DDBJ databases">
        <title>Enhanced detection system for hospital associated transmission using whole genome sequencing surveillance.</title>
        <authorList>
            <person name="Harrison L.H."/>
            <person name="Van Tyne D."/>
            <person name="Marsh J.W."/>
            <person name="Griffith M.P."/>
            <person name="Snyder D.J."/>
            <person name="Cooper V.S."/>
            <person name="Mustapha M."/>
        </authorList>
    </citation>
    <scope>NUCLEOTIDE SEQUENCE [LARGE SCALE GENOMIC DNA]</scope>
    <source>
        <strain evidence="8 9">PSB00013</strain>
    </source>
</reference>
<name>A0ABS0MNE6_PSELU</name>
<dbReference type="Pfam" id="PF13365">
    <property type="entry name" value="Trypsin_2"/>
    <property type="match status" value="1"/>
</dbReference>
<dbReference type="Gene3D" id="2.40.10.10">
    <property type="entry name" value="Trypsin-like serine proteases"/>
    <property type="match status" value="2"/>
</dbReference>
<keyword evidence="2 6" id="KW-0645">Protease</keyword>
<dbReference type="PRINTS" id="PR00839">
    <property type="entry name" value="V8PROTEASE"/>
</dbReference>
<gene>
    <name evidence="8" type="ORF">I5Q09_04900</name>
</gene>
<dbReference type="EC" id="3.4.21.-" evidence="6"/>
<evidence type="ECO:0000256" key="3">
    <source>
        <dbReference type="ARBA" id="ARBA00022729"/>
    </source>
</evidence>
<dbReference type="InterPro" id="IPR008256">
    <property type="entry name" value="Peptidase_S1B"/>
</dbReference>
<evidence type="ECO:0000256" key="2">
    <source>
        <dbReference type="ARBA" id="ARBA00022670"/>
    </source>
</evidence>
<dbReference type="Proteomes" id="UP000638986">
    <property type="component" value="Unassembled WGS sequence"/>
</dbReference>
<dbReference type="Gene3D" id="1.10.3130.20">
    <property type="entry name" value="Phycobilisome linker domain"/>
    <property type="match status" value="1"/>
</dbReference>
<sequence length="471" mass="50945">MSSAIKYHDCLYLYHKQYIMIEITNRSITPYQSVCFIQTLWPDGTASRASGSVVGANDVLTALHVVYDESHGGWATQVLVSPGADIDQYSFSAPLGSYSATSWTGRTGNWDTNHNGLLSPDESEHDLALINLDVNLDALTGILSTSNQATDFQATLLGYPAVGTGLMEEHANAYSTLGYGYSLYEVDAGLGAGASGGPLLDYSNGTPTIRGVLSGGDEADTMSVYAGLFGGGNWAWYNQAIIANDNLLEGNEQRPVGPGLNSGSQYDDVFMEGRVSLNSDNSGSFYGYSGRDVLYLNGNSTSYQRYVDSSSSDILHLDSKITGGLKLSLKDINILDFSDKLLYVLDENQAQVARLYNAAFHRTPDADGLEYWLNDYAHGATLTNIATSFTLSPEFARLFSAEDDHNYISQLYNNVLGRAGEQAGIDYWMHDLANGQTRASALASFAESIENQAITEGNSGFIQLVGQSEWV</sequence>
<comment type="caution">
    <text evidence="8">The sequence shown here is derived from an EMBL/GenBank/DDBJ whole genome shotgun (WGS) entry which is preliminary data.</text>
</comment>
<protein>
    <recommendedName>
        <fullName evidence="6">Serine protease</fullName>
        <ecNumber evidence="6">3.4.21.-</ecNumber>
    </recommendedName>
</protein>
<evidence type="ECO:0000313" key="8">
    <source>
        <dbReference type="EMBL" id="MBH3438020.1"/>
    </source>
</evidence>
<dbReference type="InterPro" id="IPR043504">
    <property type="entry name" value="Peptidase_S1_PA_chymotrypsin"/>
</dbReference>
<dbReference type="Pfam" id="PF13946">
    <property type="entry name" value="DUF4214"/>
    <property type="match status" value="1"/>
</dbReference>
<evidence type="ECO:0000259" key="7">
    <source>
        <dbReference type="Pfam" id="PF13946"/>
    </source>
</evidence>
<organism evidence="8 9">
    <name type="scientific">Pseudomonas luteola</name>
    <dbReference type="NCBI Taxonomy" id="47886"/>
    <lineage>
        <taxon>Bacteria</taxon>
        <taxon>Pseudomonadati</taxon>
        <taxon>Pseudomonadota</taxon>
        <taxon>Gammaproteobacteria</taxon>
        <taxon>Pseudomonadales</taxon>
        <taxon>Pseudomonadaceae</taxon>
        <taxon>Pseudomonas</taxon>
    </lineage>
</organism>
<dbReference type="EMBL" id="JADTXM010000003">
    <property type="protein sequence ID" value="MBH3438020.1"/>
    <property type="molecule type" value="Genomic_DNA"/>
</dbReference>
<dbReference type="SUPFAM" id="SSF50494">
    <property type="entry name" value="Trypsin-like serine proteases"/>
    <property type="match status" value="1"/>
</dbReference>
<accession>A0ABS0MNE6</accession>
<evidence type="ECO:0000256" key="5">
    <source>
        <dbReference type="ARBA" id="ARBA00022825"/>
    </source>
</evidence>
<dbReference type="InterPro" id="IPR038255">
    <property type="entry name" value="PBS_linker_sf"/>
</dbReference>
<dbReference type="InterPro" id="IPR009003">
    <property type="entry name" value="Peptidase_S1_PA"/>
</dbReference>
<keyword evidence="4 6" id="KW-0378">Hydrolase</keyword>
<proteinExistence type="inferred from homology"/>
<dbReference type="InterPro" id="IPR025282">
    <property type="entry name" value="DUF4214"/>
</dbReference>
<evidence type="ECO:0000313" key="9">
    <source>
        <dbReference type="Proteomes" id="UP000638986"/>
    </source>
</evidence>
<comment type="similarity">
    <text evidence="1 6">Belongs to the peptidase S1B family.</text>
</comment>
<evidence type="ECO:0000256" key="4">
    <source>
        <dbReference type="ARBA" id="ARBA00022801"/>
    </source>
</evidence>
<feature type="domain" description="DUF4214" evidence="7">
    <location>
        <begin position="386"/>
        <end position="453"/>
    </location>
</feature>
<evidence type="ECO:0000256" key="1">
    <source>
        <dbReference type="ARBA" id="ARBA00008764"/>
    </source>
</evidence>
<dbReference type="RefSeq" id="WP_197871172.1">
    <property type="nucleotide sequence ID" value="NZ_JADTXM010000003.1"/>
</dbReference>